<dbReference type="HOGENOM" id="CLU_194516_0_0_5"/>
<dbReference type="KEGG" id="mno:Mnod_8235"/>
<dbReference type="Proteomes" id="UP000008207">
    <property type="component" value="Plasmid pMNOD02"/>
</dbReference>
<evidence type="ECO:0000313" key="1">
    <source>
        <dbReference type="EMBL" id="ACL63207.1"/>
    </source>
</evidence>
<sequence>MNAPSHPTIQQQIDEVLCCALSIEAAVRAWEQAPEKRRAVETGCCRSKIEPLRAAVRTLELVRDNADEFRAAIIAKRGRDAA</sequence>
<dbReference type="AlphaFoldDB" id="B8IXG6"/>
<evidence type="ECO:0000313" key="2">
    <source>
        <dbReference type="Proteomes" id="UP000008207"/>
    </source>
</evidence>
<accession>B8IXG6</accession>
<keyword evidence="2" id="KW-1185">Reference proteome</keyword>
<reference evidence="2" key="1">
    <citation type="submission" date="2009-01" db="EMBL/GenBank/DDBJ databases">
        <title>Complete sequence of plasmid 2 of Methylobacterium nodulans ORS 2060.</title>
        <authorList>
            <consortium name="US DOE Joint Genome Institute"/>
            <person name="Lucas S."/>
            <person name="Copeland A."/>
            <person name="Lapidus A."/>
            <person name="Glavina del Rio T."/>
            <person name="Dalin E."/>
            <person name="Tice H."/>
            <person name="Bruce D."/>
            <person name="Goodwin L."/>
            <person name="Pitluck S."/>
            <person name="Sims D."/>
            <person name="Brettin T."/>
            <person name="Detter J.C."/>
            <person name="Han C."/>
            <person name="Larimer F."/>
            <person name="Land M."/>
            <person name="Hauser L."/>
            <person name="Kyrpides N."/>
            <person name="Ivanova N."/>
            <person name="Marx C.J."/>
            <person name="Richardson P."/>
        </authorList>
    </citation>
    <scope>NUCLEOTIDE SEQUENCE [LARGE SCALE GENOMIC DNA]</scope>
    <source>
        <strain evidence="2">LMG 21967 / CNCM I-2342 / ORS 2060</strain>
        <plasmid evidence="2">Plasmid pMNOD02</plasmid>
    </source>
</reference>
<dbReference type="EMBL" id="CP001351">
    <property type="protein sequence ID" value="ACL63207.1"/>
    <property type="molecule type" value="Genomic_DNA"/>
</dbReference>
<geneLocation type="plasmid" evidence="1 2">
    <name>pMNOD02</name>
</geneLocation>
<gene>
    <name evidence="1" type="ordered locus">Mnod_8235</name>
</gene>
<keyword evidence="1" id="KW-0614">Plasmid</keyword>
<name>B8IXG6_METNO</name>
<proteinExistence type="predicted"/>
<dbReference type="RefSeq" id="WP_012631404.1">
    <property type="nucleotide sequence ID" value="NC_011887.1"/>
</dbReference>
<organism evidence="1 2">
    <name type="scientific">Methylobacterium nodulans (strain LMG 21967 / CNCM I-2342 / ORS 2060)</name>
    <dbReference type="NCBI Taxonomy" id="460265"/>
    <lineage>
        <taxon>Bacteria</taxon>
        <taxon>Pseudomonadati</taxon>
        <taxon>Pseudomonadota</taxon>
        <taxon>Alphaproteobacteria</taxon>
        <taxon>Hyphomicrobiales</taxon>
        <taxon>Methylobacteriaceae</taxon>
        <taxon>Methylobacterium</taxon>
    </lineage>
</organism>
<protein>
    <submittedName>
        <fullName evidence="1">Uncharacterized protein</fullName>
    </submittedName>
</protein>